<reference evidence="1" key="1">
    <citation type="submission" date="2019-12" db="EMBL/GenBank/DDBJ databases">
        <title>Genome sequencing and annotation of Brassica cretica.</title>
        <authorList>
            <person name="Studholme D.J."/>
            <person name="Sarris P."/>
        </authorList>
    </citation>
    <scope>NUCLEOTIDE SEQUENCE</scope>
    <source>
        <strain evidence="1">PFS-109/04</strain>
        <tissue evidence="1">Leaf</tissue>
    </source>
</reference>
<dbReference type="Proteomes" id="UP000712600">
    <property type="component" value="Unassembled WGS sequence"/>
</dbReference>
<dbReference type="EMBL" id="QGKX02001290">
    <property type="protein sequence ID" value="KAF3539455.1"/>
    <property type="molecule type" value="Genomic_DNA"/>
</dbReference>
<evidence type="ECO:0000313" key="1">
    <source>
        <dbReference type="EMBL" id="KAF3539455.1"/>
    </source>
</evidence>
<comment type="caution">
    <text evidence="1">The sequence shown here is derived from an EMBL/GenBank/DDBJ whole genome shotgun (WGS) entry which is preliminary data.</text>
</comment>
<evidence type="ECO:0000313" key="2">
    <source>
        <dbReference type="Proteomes" id="UP000712600"/>
    </source>
</evidence>
<protein>
    <submittedName>
        <fullName evidence="1">Uncharacterized protein</fullName>
    </submittedName>
</protein>
<name>A0A8S9Q6T5_BRACR</name>
<sequence length="52" mass="5912">MGSSSGVAYEMIVFLPLMTYRRLLLNRIEEDIQLTLSKGLELKFFLGDVVGF</sequence>
<gene>
    <name evidence="1" type="ORF">F2Q69_00022783</name>
</gene>
<organism evidence="1 2">
    <name type="scientific">Brassica cretica</name>
    <name type="common">Mustard</name>
    <dbReference type="NCBI Taxonomy" id="69181"/>
    <lineage>
        <taxon>Eukaryota</taxon>
        <taxon>Viridiplantae</taxon>
        <taxon>Streptophyta</taxon>
        <taxon>Embryophyta</taxon>
        <taxon>Tracheophyta</taxon>
        <taxon>Spermatophyta</taxon>
        <taxon>Magnoliopsida</taxon>
        <taxon>eudicotyledons</taxon>
        <taxon>Gunneridae</taxon>
        <taxon>Pentapetalae</taxon>
        <taxon>rosids</taxon>
        <taxon>malvids</taxon>
        <taxon>Brassicales</taxon>
        <taxon>Brassicaceae</taxon>
        <taxon>Brassiceae</taxon>
        <taxon>Brassica</taxon>
    </lineage>
</organism>
<dbReference type="AlphaFoldDB" id="A0A8S9Q6T5"/>
<proteinExistence type="predicted"/>
<accession>A0A8S9Q6T5</accession>